<evidence type="ECO:0000313" key="3">
    <source>
        <dbReference type="Proteomes" id="UP000753908"/>
    </source>
</evidence>
<protein>
    <submittedName>
        <fullName evidence="2">Uncharacterized protein</fullName>
    </submittedName>
</protein>
<reference evidence="2" key="1">
    <citation type="submission" date="2021-05" db="EMBL/GenBank/DDBJ databases">
        <authorList>
            <person name="Pietrasiak N."/>
            <person name="Ward R."/>
            <person name="Stajich J.E."/>
            <person name="Kurbessoian T."/>
        </authorList>
    </citation>
    <scope>NUCLEOTIDE SEQUENCE</scope>
    <source>
        <strain evidence="2">CPER-KK1</strain>
    </source>
</reference>
<accession>A0A951UAK8</accession>
<evidence type="ECO:0000256" key="1">
    <source>
        <dbReference type="SAM" id="MobiDB-lite"/>
    </source>
</evidence>
<feature type="region of interest" description="Disordered" evidence="1">
    <location>
        <begin position="55"/>
        <end position="87"/>
    </location>
</feature>
<comment type="caution">
    <text evidence="2">The sequence shown here is derived from an EMBL/GenBank/DDBJ whole genome shotgun (WGS) entry which is preliminary data.</text>
</comment>
<evidence type="ECO:0000313" key="2">
    <source>
        <dbReference type="EMBL" id="MBW4544636.1"/>
    </source>
</evidence>
<dbReference type="AlphaFoldDB" id="A0A951UAK8"/>
<gene>
    <name evidence="2" type="ORF">KME25_09365</name>
</gene>
<dbReference type="Proteomes" id="UP000753908">
    <property type="component" value="Unassembled WGS sequence"/>
</dbReference>
<feature type="compositionally biased region" description="Basic and acidic residues" evidence="1">
    <location>
        <begin position="67"/>
        <end position="77"/>
    </location>
</feature>
<proteinExistence type="predicted"/>
<name>A0A951UAK8_9CYAN</name>
<dbReference type="EMBL" id="JAHHIF010000010">
    <property type="protein sequence ID" value="MBW4544636.1"/>
    <property type="molecule type" value="Genomic_DNA"/>
</dbReference>
<sequence>MQKEQIRIDFGQIELSDLETEEDFRKEAQRLLPEALVQIGEAMGEQTWIALQEKVKGSRSKGTTSSNEKRKFVKEAGKNYQRGATARDRKEIEDYIVEQLRSHQE</sequence>
<reference evidence="2" key="2">
    <citation type="journal article" date="2022" name="Microbiol. Resour. Announc.">
        <title>Metagenome Sequencing to Explore Phylogenomics of Terrestrial Cyanobacteria.</title>
        <authorList>
            <person name="Ward R.D."/>
            <person name="Stajich J.E."/>
            <person name="Johansen J.R."/>
            <person name="Huntemann M."/>
            <person name="Clum A."/>
            <person name="Foster B."/>
            <person name="Foster B."/>
            <person name="Roux S."/>
            <person name="Palaniappan K."/>
            <person name="Varghese N."/>
            <person name="Mukherjee S."/>
            <person name="Reddy T.B.K."/>
            <person name="Daum C."/>
            <person name="Copeland A."/>
            <person name="Chen I.A."/>
            <person name="Ivanova N.N."/>
            <person name="Kyrpides N.C."/>
            <person name="Shapiro N."/>
            <person name="Eloe-Fadrosh E.A."/>
            <person name="Pietrasiak N."/>
        </authorList>
    </citation>
    <scope>NUCLEOTIDE SEQUENCE</scope>
    <source>
        <strain evidence="2">CPER-KK1</strain>
    </source>
</reference>
<organism evidence="2 3">
    <name type="scientific">Symplocastrum torsivum CPER-KK1</name>
    <dbReference type="NCBI Taxonomy" id="450513"/>
    <lineage>
        <taxon>Bacteria</taxon>
        <taxon>Bacillati</taxon>
        <taxon>Cyanobacteriota</taxon>
        <taxon>Cyanophyceae</taxon>
        <taxon>Oscillatoriophycideae</taxon>
        <taxon>Oscillatoriales</taxon>
        <taxon>Microcoleaceae</taxon>
        <taxon>Symplocastrum</taxon>
    </lineage>
</organism>